<accession>A0A8H2VGG2</accession>
<evidence type="ECO:0000313" key="1">
    <source>
        <dbReference type="EMBL" id="CAB4254980.1"/>
    </source>
</evidence>
<dbReference type="EMBL" id="CAEFZW010000005">
    <property type="protein sequence ID" value="CAB4254980.1"/>
    <property type="molecule type" value="Genomic_DNA"/>
</dbReference>
<proteinExistence type="predicted"/>
<name>A0A8H2VGG2_9SACH</name>
<evidence type="ECO:0000313" key="2">
    <source>
        <dbReference type="Proteomes" id="UP000644660"/>
    </source>
</evidence>
<dbReference type="OrthoDB" id="4035717at2759"/>
<dbReference type="Proteomes" id="UP000644660">
    <property type="component" value="Unassembled WGS sequence"/>
</dbReference>
<dbReference type="RefSeq" id="XP_041406824.1">
    <property type="nucleotide sequence ID" value="XM_041550890.1"/>
</dbReference>
<keyword evidence="2" id="KW-1185">Reference proteome</keyword>
<dbReference type="GeneID" id="64858007"/>
<dbReference type="Pfam" id="PF20993">
    <property type="entry name" value="CENPH"/>
    <property type="match status" value="1"/>
</dbReference>
<dbReference type="AlphaFoldDB" id="A0A8H2VGG2"/>
<protein>
    <submittedName>
        <fullName evidence="1">Similar to Saccharomyces cerevisiae YPR046W MCM16 Protein involved in kinetochore- microtubule mediated chromosome segregation</fullName>
    </submittedName>
</protein>
<sequence length="198" mass="22951">MSIDESKLREIRELERRHVEVYYQLLQTLDELYLLKQTKHDIKFNDREVALLELRNQARFSMDKSVALFKTNERLNKMIANKQDLNDVQSGEDRFAINLKKELDRSTAIDANVENILEENRNLVSTLQDETAIYNDLTKKLQQYRPGSTNQTTNTATKLAASRNITLDGDTKVSNENEVLQQLLIALKVHTKSGVNQW</sequence>
<organism evidence="1 2">
    <name type="scientific">Maudiozyma barnettii</name>
    <dbReference type="NCBI Taxonomy" id="61262"/>
    <lineage>
        <taxon>Eukaryota</taxon>
        <taxon>Fungi</taxon>
        <taxon>Dikarya</taxon>
        <taxon>Ascomycota</taxon>
        <taxon>Saccharomycotina</taxon>
        <taxon>Saccharomycetes</taxon>
        <taxon>Saccharomycetales</taxon>
        <taxon>Saccharomycetaceae</taxon>
        <taxon>Maudiozyma</taxon>
    </lineage>
</organism>
<comment type="caution">
    <text evidence="1">The sequence shown here is derived from an EMBL/GenBank/DDBJ whole genome shotgun (WGS) entry which is preliminary data.</text>
</comment>
<dbReference type="InterPro" id="IPR048744">
    <property type="entry name" value="MCM16"/>
</dbReference>
<gene>
    <name evidence="1" type="ORF">KABA2_05S05654</name>
</gene>
<reference evidence="1 2" key="1">
    <citation type="submission" date="2020-05" db="EMBL/GenBank/DDBJ databases">
        <authorList>
            <person name="Casaregola S."/>
            <person name="Devillers H."/>
            <person name="Grondin C."/>
        </authorList>
    </citation>
    <scope>NUCLEOTIDE SEQUENCE [LARGE SCALE GENOMIC DNA]</scope>
    <source>
        <strain evidence="1 2">CLIB 1767</strain>
    </source>
</reference>